<accession>A0A2W5WUT4</accession>
<name>A0A2W5WUT4_9MICO</name>
<gene>
    <name evidence="1" type="ORF">DNL40_02390</name>
</gene>
<dbReference type="EMBL" id="QKWH01000001">
    <property type="protein sequence ID" value="PZR55239.1"/>
    <property type="molecule type" value="Genomic_DNA"/>
</dbReference>
<dbReference type="Pfam" id="PF19730">
    <property type="entry name" value="DUF6221"/>
    <property type="match status" value="1"/>
</dbReference>
<keyword evidence="2" id="KW-1185">Reference proteome</keyword>
<evidence type="ECO:0000313" key="1">
    <source>
        <dbReference type="EMBL" id="PZR55239.1"/>
    </source>
</evidence>
<protein>
    <submittedName>
        <fullName evidence="1">Uncharacterized protein</fullName>
    </submittedName>
</protein>
<dbReference type="RefSeq" id="WP_111249603.1">
    <property type="nucleotide sequence ID" value="NZ_QKWH01000001.1"/>
</dbReference>
<dbReference type="InterPro" id="IPR046193">
    <property type="entry name" value="DUF6221"/>
</dbReference>
<dbReference type="Proteomes" id="UP000248783">
    <property type="component" value="Unassembled WGS sequence"/>
</dbReference>
<sequence>MTLPEFLLARIAEDEAGADDVHRVGCGASPDEQGYTYPCDCGQPARLLAECEAKRRIVGVNAAPDWPQGDDRYTLGWQDSAHAVLRALALPYASHPDYDEAWRP</sequence>
<dbReference type="AlphaFoldDB" id="A0A2W5WUT4"/>
<organism evidence="1 2">
    <name type="scientific">Xylanimonas oleitrophica</name>
    <dbReference type="NCBI Taxonomy" id="2607479"/>
    <lineage>
        <taxon>Bacteria</taxon>
        <taxon>Bacillati</taxon>
        <taxon>Actinomycetota</taxon>
        <taxon>Actinomycetes</taxon>
        <taxon>Micrococcales</taxon>
        <taxon>Promicromonosporaceae</taxon>
        <taxon>Xylanimonas</taxon>
    </lineage>
</organism>
<evidence type="ECO:0000313" key="2">
    <source>
        <dbReference type="Proteomes" id="UP000248783"/>
    </source>
</evidence>
<reference evidence="1 2" key="1">
    <citation type="submission" date="2018-06" db="EMBL/GenBank/DDBJ databases">
        <title>Whole genome sequencing of a novel hydrocarbon degrading bacterial strain, PW21 isolated from oil contaminated produced water sample.</title>
        <authorList>
            <person name="Nagkirti P."/>
            <person name="Shaikh A."/>
            <person name="Gowdaman V."/>
            <person name="Engineer A.E."/>
            <person name="Dagar S."/>
            <person name="Dhakephalkar P.K."/>
        </authorList>
    </citation>
    <scope>NUCLEOTIDE SEQUENCE [LARGE SCALE GENOMIC DNA]</scope>
    <source>
        <strain evidence="1 2">PW21</strain>
    </source>
</reference>
<comment type="caution">
    <text evidence="1">The sequence shown here is derived from an EMBL/GenBank/DDBJ whole genome shotgun (WGS) entry which is preliminary data.</text>
</comment>
<proteinExistence type="predicted"/>